<dbReference type="AlphaFoldDB" id="N1WJQ6"/>
<protein>
    <submittedName>
        <fullName evidence="1">Uncharacterized protein</fullName>
    </submittedName>
</protein>
<keyword evidence="2" id="KW-1185">Reference proteome</keyword>
<evidence type="ECO:0000313" key="2">
    <source>
        <dbReference type="Proteomes" id="UP000012313"/>
    </source>
</evidence>
<evidence type="ECO:0000313" key="1">
    <source>
        <dbReference type="EMBL" id="EMY76038.1"/>
    </source>
</evidence>
<dbReference type="EMBL" id="AOHC02000055">
    <property type="protein sequence ID" value="EMY76038.1"/>
    <property type="molecule type" value="Genomic_DNA"/>
</dbReference>
<reference evidence="1" key="1">
    <citation type="submission" date="2013-03" db="EMBL/GenBank/DDBJ databases">
        <authorList>
            <person name="Harkins D.M."/>
            <person name="Durkin A.S."/>
            <person name="Brinkac L.M."/>
            <person name="Haft D.H."/>
            <person name="Selengut J.D."/>
            <person name="Sanka R."/>
            <person name="DePew J."/>
            <person name="Purushe J."/>
            <person name="Hartskeerl R.A."/>
            <person name="Ahmed A."/>
            <person name="van der Linden H."/>
            <person name="Goris M.G.A."/>
            <person name="Vinetz J.M."/>
            <person name="Sutton G.G."/>
            <person name="Nierman W.C."/>
            <person name="Fouts D.E."/>
        </authorList>
    </citation>
    <scope>NUCLEOTIDE SEQUENCE [LARGE SCALE GENOMIC DNA]</scope>
    <source>
        <strain evidence="1">ICFT</strain>
    </source>
</reference>
<dbReference type="STRING" id="1218598.LEP1GSC060_1899"/>
<gene>
    <name evidence="1" type="ORF">LEP1GSC060_1899</name>
</gene>
<accession>N1WJQ6</accession>
<sequence>MSEGPDKKAAENYTLRNYDFIIYKNLSNFLPDPPTKSRSQNW</sequence>
<proteinExistence type="predicted"/>
<name>N1WJQ6_9LEPT</name>
<comment type="caution">
    <text evidence="1">The sequence shown here is derived from an EMBL/GenBank/DDBJ whole genome shotgun (WGS) entry which is preliminary data.</text>
</comment>
<dbReference type="Proteomes" id="UP000012313">
    <property type="component" value="Unassembled WGS sequence"/>
</dbReference>
<organism evidence="1 2">
    <name type="scientific">Leptospira weilii serovar Ranarum str. ICFT</name>
    <dbReference type="NCBI Taxonomy" id="1218598"/>
    <lineage>
        <taxon>Bacteria</taxon>
        <taxon>Pseudomonadati</taxon>
        <taxon>Spirochaetota</taxon>
        <taxon>Spirochaetia</taxon>
        <taxon>Leptospirales</taxon>
        <taxon>Leptospiraceae</taxon>
        <taxon>Leptospira</taxon>
    </lineage>
</organism>